<feature type="region of interest" description="Disordered" evidence="1">
    <location>
        <begin position="52"/>
        <end position="166"/>
    </location>
</feature>
<feature type="compositionally biased region" description="Basic and acidic residues" evidence="1">
    <location>
        <begin position="17"/>
        <end position="26"/>
    </location>
</feature>
<feature type="region of interest" description="Disordered" evidence="1">
    <location>
        <begin position="498"/>
        <end position="557"/>
    </location>
</feature>
<feature type="region of interest" description="Disordered" evidence="1">
    <location>
        <begin position="1"/>
        <end position="27"/>
    </location>
</feature>
<gene>
    <name evidence="2" type="ORF">SHCRBa_001_L05_R_310</name>
</gene>
<evidence type="ECO:0000256" key="1">
    <source>
        <dbReference type="SAM" id="MobiDB-lite"/>
    </source>
</evidence>
<organism evidence="2">
    <name type="scientific">Saccharum hybrid cultivar R570</name>
    <dbReference type="NCBI Taxonomy" id="131158"/>
    <lineage>
        <taxon>Eukaryota</taxon>
        <taxon>Viridiplantae</taxon>
        <taxon>Streptophyta</taxon>
        <taxon>Embryophyta</taxon>
        <taxon>Tracheophyta</taxon>
        <taxon>Spermatophyta</taxon>
        <taxon>Magnoliopsida</taxon>
        <taxon>Liliopsida</taxon>
        <taxon>Poales</taxon>
        <taxon>Poaceae</taxon>
        <taxon>PACMAD clade</taxon>
        <taxon>Panicoideae</taxon>
        <taxon>Andropogonodae</taxon>
        <taxon>Andropogoneae</taxon>
        <taxon>Saccharinae</taxon>
        <taxon>Saccharum</taxon>
        <taxon>Saccharum officinarum species complex</taxon>
    </lineage>
</organism>
<dbReference type="AlphaFoldDB" id="A0A059Q0V6"/>
<dbReference type="EMBL" id="KF184822">
    <property type="protein sequence ID" value="AGT16370.1"/>
    <property type="molecule type" value="Genomic_DNA"/>
</dbReference>
<feature type="region of interest" description="Disordered" evidence="1">
    <location>
        <begin position="714"/>
        <end position="773"/>
    </location>
</feature>
<accession>A0A059Q0V6</accession>
<feature type="compositionally biased region" description="Acidic residues" evidence="1">
    <location>
        <begin position="507"/>
        <end position="520"/>
    </location>
</feature>
<feature type="compositionally biased region" description="Low complexity" evidence="1">
    <location>
        <begin position="81"/>
        <end position="96"/>
    </location>
</feature>
<feature type="compositionally biased region" description="Basic and acidic residues" evidence="1">
    <location>
        <begin position="68"/>
        <end position="77"/>
    </location>
</feature>
<feature type="compositionally biased region" description="Polar residues" evidence="1">
    <location>
        <begin position="682"/>
        <end position="695"/>
    </location>
</feature>
<reference evidence="2" key="1">
    <citation type="submission" date="2013-05" db="EMBL/GenBank/DDBJ databases">
        <title>Building the sugarcane genome for biotechnology and identifying evolutionary trends.</title>
        <authorList>
            <person name="De Setta N."/>
            <person name="Monteiro-Vitorello C.B."/>
            <person name="Metcalfe C.J."/>
            <person name="Cruz G.M.Q."/>
            <person name="Del Bem L.E."/>
            <person name="Vicentini R."/>
            <person name="Nogueira F.T.S."/>
            <person name="Campos R.A."/>
            <person name="Nunes S.L."/>
            <person name="Turrini P.C.G."/>
            <person name="Vieira A.P."/>
            <person name="Cruz E.A.O."/>
            <person name="Correa T.C.S."/>
            <person name="Hotta C.T."/>
            <person name="de Mello-Varani A."/>
            <person name="Vautrin S."/>
            <person name="Trindade A.S."/>
            <person name="Vilela M.M."/>
            <person name="Horta C.L."/>
            <person name="Sato P.M."/>
            <person name="de Andrade R.F."/>
            <person name="Nishiyama M.Y."/>
            <person name="Cardoso-Silva C.B."/>
            <person name="Scortecci K.C."/>
            <person name="Garcia A.A.F."/>
            <person name="Carneiro M.S."/>
            <person name="Kim C."/>
            <person name="Paterson A.H."/>
            <person name="Berges H."/>
            <person name="D'Hont A."/>
            <person name="de-Souza A.P."/>
            <person name="Souza G.M."/>
            <person name="Vincentz M."/>
            <person name="Kitajima J.P."/>
            <person name="Van Sluys M.-A."/>
        </authorList>
    </citation>
    <scope>NUCLEOTIDE SEQUENCE</scope>
</reference>
<feature type="compositionally biased region" description="Polar residues" evidence="1">
    <location>
        <begin position="648"/>
        <end position="671"/>
    </location>
</feature>
<feature type="compositionally biased region" description="Low complexity" evidence="1">
    <location>
        <begin position="590"/>
        <end position="622"/>
    </location>
</feature>
<feature type="compositionally biased region" description="Polar residues" evidence="1">
    <location>
        <begin position="714"/>
        <end position="743"/>
    </location>
</feature>
<protein>
    <submittedName>
        <fullName evidence="2">Uncharacterized protein</fullName>
    </submittedName>
</protein>
<feature type="compositionally biased region" description="Polar residues" evidence="1">
    <location>
        <begin position="757"/>
        <end position="773"/>
    </location>
</feature>
<sequence>MVRCKNAGGAPGDGDDSPPRRSEIARGKRIKIMARKKKKTLTEAEIAQAVADAAEQAERGGRSSGIRIGERRFHLEGRQLGTEATEGTEDTGATEGMSVDPPPEATEAREAIEAPEATEDTEEQPAQSPPRRLSTRARTQVTPRPEGQRRGAHPPPRARGSPPVEHFDLRGATARQVQGLRFVEVSRWFPPVRDHRASEGFYTPLQEDFYRALIDSGIAFRPQRVCRLESLVEVVGEQLRPHLSFLPGLSDLLGRTGAYCGTWVREFYASLWIDPAHDFIHFAFRGRDHRLYSTRVREILRLPASDTKIHQLCFGQTPPPRRPHGGAVPPTDLIRPCFREPFGEGSRRTPASLTPLARVLDAIVRRTLLPRLGYKEGLTRMQLWVVHHLLSQTQFDIWDLILSEMEDTIAEGFKGNRQLPYAHWICFIIRSSIQLPAEIRAEISDTTTAFPEYDIRQLWASVTRDQAPVPGQRVLPEVPETAAEQDATVDELAEAELADLDAQPADLPEDVTSDSTDEDYQPIPRYRSPRSHDHEAGGSGSASRTDPAMRQQYEIQRQSAASQQQYLDLLRHLVTVGVPPPASVLTSALQSSDPSSQGQPGFQFTSPQQQVPQSFQSPSFTPIHTGFTPSDQPRPHLLTDTPFGDYSATYSELTGQPTPSHTTFATSSGLSASEAAIPPVTGTGTTETLPSSVASTDPPAIGSLQAQVTQTDPLIATTSVPVPAAQTQTASQPRDSSEGQPDSSDSEGDSLHFMITPRTSAPDTTLSVPPSDP</sequence>
<name>A0A059Q0V6_9POAL</name>
<feature type="region of interest" description="Disordered" evidence="1">
    <location>
        <begin position="585"/>
        <end position="699"/>
    </location>
</feature>
<evidence type="ECO:0000313" key="2">
    <source>
        <dbReference type="EMBL" id="AGT16370.1"/>
    </source>
</evidence>
<proteinExistence type="predicted"/>